<dbReference type="EMBL" id="JBBBZM010000027">
    <property type="protein sequence ID" value="KAL0638000.1"/>
    <property type="molecule type" value="Genomic_DNA"/>
</dbReference>
<reference evidence="2 3" key="1">
    <citation type="submission" date="2024-02" db="EMBL/GenBank/DDBJ databases">
        <title>Discinaceae phylogenomics.</title>
        <authorList>
            <person name="Dirks A.C."/>
            <person name="James T.Y."/>
        </authorList>
    </citation>
    <scope>NUCLEOTIDE SEQUENCE [LARGE SCALE GENOMIC DNA]</scope>
    <source>
        <strain evidence="2 3">ACD0624</strain>
    </source>
</reference>
<name>A0ABR3GQ05_9PEZI</name>
<evidence type="ECO:0000313" key="2">
    <source>
        <dbReference type="EMBL" id="KAL0638000.1"/>
    </source>
</evidence>
<gene>
    <name evidence="2" type="ORF">Q9L58_002935</name>
</gene>
<dbReference type="InterPro" id="IPR041726">
    <property type="entry name" value="ACAD10_11_N"/>
</dbReference>
<dbReference type="PANTHER" id="PTHR47829:SF1">
    <property type="entry name" value="HAD FAMILY PHOSPHATASE"/>
    <property type="match status" value="1"/>
</dbReference>
<dbReference type="InterPro" id="IPR002575">
    <property type="entry name" value="Aminoglycoside_PTrfase"/>
</dbReference>
<dbReference type="Pfam" id="PF01636">
    <property type="entry name" value="APH"/>
    <property type="match status" value="1"/>
</dbReference>
<keyword evidence="3" id="KW-1185">Reference proteome</keyword>
<dbReference type="Proteomes" id="UP001447188">
    <property type="component" value="Unassembled WGS sequence"/>
</dbReference>
<dbReference type="CDD" id="cd05154">
    <property type="entry name" value="ACAD10_11_N-like"/>
    <property type="match status" value="1"/>
</dbReference>
<dbReference type="InterPro" id="IPR011009">
    <property type="entry name" value="Kinase-like_dom_sf"/>
</dbReference>
<dbReference type="PANTHER" id="PTHR47829">
    <property type="entry name" value="HYDROLASE, PUTATIVE (AFU_ORTHOLOGUE AFUA_1G12880)-RELATED"/>
    <property type="match status" value="1"/>
</dbReference>
<accession>A0ABR3GQ05</accession>
<organism evidence="2 3">
    <name type="scientific">Discina gigas</name>
    <dbReference type="NCBI Taxonomy" id="1032678"/>
    <lineage>
        <taxon>Eukaryota</taxon>
        <taxon>Fungi</taxon>
        <taxon>Dikarya</taxon>
        <taxon>Ascomycota</taxon>
        <taxon>Pezizomycotina</taxon>
        <taxon>Pezizomycetes</taxon>
        <taxon>Pezizales</taxon>
        <taxon>Discinaceae</taxon>
        <taxon>Discina</taxon>
    </lineage>
</organism>
<dbReference type="Gene3D" id="3.90.1200.10">
    <property type="match status" value="1"/>
</dbReference>
<dbReference type="Gene3D" id="3.30.200.20">
    <property type="entry name" value="Phosphorylase Kinase, domain 1"/>
    <property type="match status" value="1"/>
</dbReference>
<feature type="domain" description="Aminoglycoside phosphotransferase" evidence="1">
    <location>
        <begin position="31"/>
        <end position="263"/>
    </location>
</feature>
<evidence type="ECO:0000313" key="3">
    <source>
        <dbReference type="Proteomes" id="UP001447188"/>
    </source>
</evidence>
<dbReference type="InterPro" id="IPR052898">
    <property type="entry name" value="ACAD10-like"/>
</dbReference>
<sequence>MAGPIRHPISLPALENFLRAAVPSIQLPLSAQQFGYGQSNPTYLLSSASGAQYVLRKKPPGQLLSKTAHQVEREYRVLSALAGSDVPAPKVYCLCEDTAVLGSAFYIMEYLDGRIFDDPSLPDVTAEHRAAMWTSAITTLATLHLIPPASNEQLRSFGRPNGFYNRQIKTLSAIEAAQAATKDVDTQVPVGKIPKFDEMMRLFSETQPEDRSAVVHGDYKIDNLVFHKTEPRVIGILDWELSTIGHPLSDLCNLLSPYQFASPDAAGVSVMGGDPASFLDGATPGLPTRAEAIQLYSQAAGWTILPSQMFWGDAFGFVRNSVIVQGIAARFATRQASSEKAGMYAERIPKIAAIAWK</sequence>
<comment type="caution">
    <text evidence="2">The sequence shown here is derived from an EMBL/GenBank/DDBJ whole genome shotgun (WGS) entry which is preliminary data.</text>
</comment>
<evidence type="ECO:0000259" key="1">
    <source>
        <dbReference type="Pfam" id="PF01636"/>
    </source>
</evidence>
<proteinExistence type="predicted"/>
<dbReference type="SUPFAM" id="SSF56112">
    <property type="entry name" value="Protein kinase-like (PK-like)"/>
    <property type="match status" value="1"/>
</dbReference>
<protein>
    <recommendedName>
        <fullName evidence="1">Aminoglycoside phosphotransferase domain-containing protein</fullName>
    </recommendedName>
</protein>